<evidence type="ECO:0000256" key="1">
    <source>
        <dbReference type="SAM" id="SignalP"/>
    </source>
</evidence>
<dbReference type="EMBL" id="PISP01000001">
    <property type="protein sequence ID" value="PKD44853.1"/>
    <property type="molecule type" value="Genomic_DNA"/>
</dbReference>
<keyword evidence="4" id="KW-1185">Reference proteome</keyword>
<dbReference type="AlphaFoldDB" id="A0A2N0VKX3"/>
<accession>A0A2N0VKX3</accession>
<comment type="caution">
    <text evidence="3">The sequence shown here is derived from an EMBL/GenBank/DDBJ whole genome shotgun (WGS) entry which is preliminary data.</text>
</comment>
<organism evidence="3 4">
    <name type="scientific">Rhodohalobacter barkolensis</name>
    <dbReference type="NCBI Taxonomy" id="2053187"/>
    <lineage>
        <taxon>Bacteria</taxon>
        <taxon>Pseudomonadati</taxon>
        <taxon>Balneolota</taxon>
        <taxon>Balneolia</taxon>
        <taxon>Balneolales</taxon>
        <taxon>Balneolaceae</taxon>
        <taxon>Rhodohalobacter</taxon>
    </lineage>
</organism>
<reference evidence="3 4" key="1">
    <citation type="submission" date="2017-11" db="EMBL/GenBank/DDBJ databases">
        <title>Rhodohalobacter 15182 sp. nov., isolated from a salt lake.</title>
        <authorList>
            <person name="Han S."/>
        </authorList>
    </citation>
    <scope>NUCLEOTIDE SEQUENCE [LARGE SCALE GENOMIC DNA]</scope>
    <source>
        <strain evidence="3 4">15182</strain>
    </source>
</reference>
<sequence length="165" mass="18550">MNTLFKIFLIWTLLFSLGLTTLQAQSSDGIMTEYPEEQAEILQTWDEIVESIKAGDIDKLISFHAYGPKFTEFKQGAPRNGGEENEAFERGVFGSVQEVVKMDGNDMKVAVYYGNVAVVTFHSDFHLQFEDEMAVVNDQISLVFVKNSSGDWKIVHEHHSPLNAG</sequence>
<dbReference type="Pfam" id="PF13474">
    <property type="entry name" value="SnoaL_3"/>
    <property type="match status" value="1"/>
</dbReference>
<evidence type="ECO:0000313" key="4">
    <source>
        <dbReference type="Proteomes" id="UP000233398"/>
    </source>
</evidence>
<dbReference type="RefSeq" id="WP_101072141.1">
    <property type="nucleotide sequence ID" value="NZ_PISP01000001.1"/>
</dbReference>
<feature type="domain" description="SnoaL-like" evidence="2">
    <location>
        <begin position="41"/>
        <end position="162"/>
    </location>
</feature>
<protein>
    <recommendedName>
        <fullName evidence="2">SnoaL-like domain-containing protein</fullName>
    </recommendedName>
</protein>
<name>A0A2N0VKX3_9BACT</name>
<dbReference type="SUPFAM" id="SSF54427">
    <property type="entry name" value="NTF2-like"/>
    <property type="match status" value="1"/>
</dbReference>
<feature type="chain" id="PRO_5014864527" description="SnoaL-like domain-containing protein" evidence="1">
    <location>
        <begin position="27"/>
        <end position="165"/>
    </location>
</feature>
<dbReference type="InterPro" id="IPR037401">
    <property type="entry name" value="SnoaL-like"/>
</dbReference>
<dbReference type="InterPro" id="IPR032710">
    <property type="entry name" value="NTF2-like_dom_sf"/>
</dbReference>
<dbReference type="Proteomes" id="UP000233398">
    <property type="component" value="Unassembled WGS sequence"/>
</dbReference>
<gene>
    <name evidence="3" type="ORF">CWD77_05170</name>
</gene>
<evidence type="ECO:0000259" key="2">
    <source>
        <dbReference type="Pfam" id="PF13474"/>
    </source>
</evidence>
<keyword evidence="1" id="KW-0732">Signal</keyword>
<dbReference type="OrthoDB" id="1177502at2"/>
<proteinExistence type="predicted"/>
<dbReference type="Gene3D" id="3.10.450.50">
    <property type="match status" value="1"/>
</dbReference>
<evidence type="ECO:0000313" key="3">
    <source>
        <dbReference type="EMBL" id="PKD44853.1"/>
    </source>
</evidence>
<feature type="signal peptide" evidence="1">
    <location>
        <begin position="1"/>
        <end position="26"/>
    </location>
</feature>